<dbReference type="RefSeq" id="WP_377385628.1">
    <property type="nucleotide sequence ID" value="NZ_JBHSAN010000006.1"/>
</dbReference>
<comment type="caution">
    <text evidence="2">The sequence shown here is derived from an EMBL/GenBank/DDBJ whole genome shotgun (WGS) entry which is preliminary data.</text>
</comment>
<dbReference type="InterPro" id="IPR023393">
    <property type="entry name" value="START-like_dom_sf"/>
</dbReference>
<proteinExistence type="predicted"/>
<name>A0ABW5WAP6_9PSEU</name>
<dbReference type="Gene3D" id="3.30.530.20">
    <property type="match status" value="1"/>
</dbReference>
<accession>A0ABW5WAP6</accession>
<reference evidence="3" key="1">
    <citation type="journal article" date="2019" name="Int. J. Syst. Evol. Microbiol.">
        <title>The Global Catalogue of Microorganisms (GCM) 10K type strain sequencing project: providing services to taxonomists for standard genome sequencing and annotation.</title>
        <authorList>
            <consortium name="The Broad Institute Genomics Platform"/>
            <consortium name="The Broad Institute Genome Sequencing Center for Infectious Disease"/>
            <person name="Wu L."/>
            <person name="Ma J."/>
        </authorList>
    </citation>
    <scope>NUCLEOTIDE SEQUENCE [LARGE SCALE GENOMIC DNA]</scope>
    <source>
        <strain evidence="3">IBRC-M 10906</strain>
    </source>
</reference>
<gene>
    <name evidence="2" type="ORF">ACFS2C_08375</name>
</gene>
<feature type="compositionally biased region" description="Basic residues" evidence="1">
    <location>
        <begin position="158"/>
        <end position="170"/>
    </location>
</feature>
<evidence type="ECO:0000313" key="3">
    <source>
        <dbReference type="Proteomes" id="UP001597478"/>
    </source>
</evidence>
<dbReference type="Proteomes" id="UP001597478">
    <property type="component" value="Unassembled WGS sequence"/>
</dbReference>
<evidence type="ECO:0000313" key="2">
    <source>
        <dbReference type="EMBL" id="MFD2799405.1"/>
    </source>
</evidence>
<keyword evidence="3" id="KW-1185">Reference proteome</keyword>
<dbReference type="SUPFAM" id="SSF55961">
    <property type="entry name" value="Bet v1-like"/>
    <property type="match status" value="1"/>
</dbReference>
<protein>
    <submittedName>
        <fullName evidence="2">SRPBCC family protein</fullName>
    </submittedName>
</protein>
<feature type="region of interest" description="Disordered" evidence="1">
    <location>
        <begin position="142"/>
        <end position="170"/>
    </location>
</feature>
<sequence>MPRRQVSVTRTIPPSAPQIFALPTDPVQHPLLDGSGTVRAARACGPRRLEPGSRFAMDMRVGVPYRLTTTVVEYEQNRLIAWRHFFGHRWRWELDPDGDGRTAVTETFDWSTTRLPFLLDRTPLPTRNRAGIERTLERLAGTFGDTRPNGTRSAAPARRFRRRSRCPCRR</sequence>
<evidence type="ECO:0000256" key="1">
    <source>
        <dbReference type="SAM" id="MobiDB-lite"/>
    </source>
</evidence>
<dbReference type="EMBL" id="JBHUOF010000007">
    <property type="protein sequence ID" value="MFD2799405.1"/>
    <property type="molecule type" value="Genomic_DNA"/>
</dbReference>
<organism evidence="2 3">
    <name type="scientific">Prauserella oleivorans</name>
    <dbReference type="NCBI Taxonomy" id="1478153"/>
    <lineage>
        <taxon>Bacteria</taxon>
        <taxon>Bacillati</taxon>
        <taxon>Actinomycetota</taxon>
        <taxon>Actinomycetes</taxon>
        <taxon>Pseudonocardiales</taxon>
        <taxon>Pseudonocardiaceae</taxon>
        <taxon>Prauserella</taxon>
    </lineage>
</organism>